<dbReference type="Proteomes" id="UP000633035">
    <property type="component" value="Unassembled WGS sequence"/>
</dbReference>
<name>A0ABS1G7U1_LISIV</name>
<evidence type="ECO:0000313" key="1">
    <source>
        <dbReference type="EMBL" id="MBK1962956.1"/>
    </source>
</evidence>
<gene>
    <name evidence="1" type="ORF">JI642_12690</name>
</gene>
<organism evidence="1 2">
    <name type="scientific">Listeria ivanovii subsp. londoniensis</name>
    <dbReference type="NCBI Taxonomy" id="202752"/>
    <lineage>
        <taxon>Bacteria</taxon>
        <taxon>Bacillati</taxon>
        <taxon>Bacillota</taxon>
        <taxon>Bacilli</taxon>
        <taxon>Bacillales</taxon>
        <taxon>Listeriaceae</taxon>
        <taxon>Listeria</taxon>
    </lineage>
</organism>
<dbReference type="RefSeq" id="WP_200289195.1">
    <property type="nucleotide sequence ID" value="NZ_JAENOF010000018.1"/>
</dbReference>
<sequence length="188" mass="21823">MNIQEQTGWILGILDAVSTCLRAGNETIALEILKDSEIKRQEAIDSDFCEIEYIDSFIQETKPGLQNWNISNMEESTLEENIKENEIKTRHNGWVRLEAYQEGYVVAIKEFQGICVLVSNFSNHSIHGYHIRDIEKDEGDWNYIFTEKLLENIEGDAALEKSLQKYHLTEDEIQEVLNFDFYAISHCL</sequence>
<proteinExistence type="predicted"/>
<comment type="caution">
    <text evidence="1">The sequence shown here is derived from an EMBL/GenBank/DDBJ whole genome shotgun (WGS) entry which is preliminary data.</text>
</comment>
<evidence type="ECO:0008006" key="3">
    <source>
        <dbReference type="Google" id="ProtNLM"/>
    </source>
</evidence>
<dbReference type="EMBL" id="JAENOF010000018">
    <property type="protein sequence ID" value="MBK1962956.1"/>
    <property type="molecule type" value="Genomic_DNA"/>
</dbReference>
<evidence type="ECO:0000313" key="2">
    <source>
        <dbReference type="Proteomes" id="UP000633035"/>
    </source>
</evidence>
<protein>
    <recommendedName>
        <fullName evidence="3">Bypass of forespore C C-terminal domain-containing protein</fullName>
    </recommendedName>
</protein>
<keyword evidence="2" id="KW-1185">Reference proteome</keyword>
<reference evidence="1 2" key="1">
    <citation type="submission" date="2021-01" db="EMBL/GenBank/DDBJ databases">
        <title>Listeria ivanovii strains from Norway.</title>
        <authorList>
            <person name="Fagerlund A."/>
        </authorList>
    </citation>
    <scope>NUCLEOTIDE SEQUENCE [LARGE SCALE GENOMIC DNA]</scope>
    <source>
        <strain evidence="1 2">MF6989</strain>
    </source>
</reference>
<accession>A0ABS1G7U1</accession>